<evidence type="ECO:0000313" key="6">
    <source>
        <dbReference type="EMBL" id="KRT86844.1"/>
    </source>
</evidence>
<dbReference type="PANTHER" id="PTHR11610:SF185">
    <property type="entry name" value="LD47264P"/>
    <property type="match status" value="1"/>
</dbReference>
<dbReference type="GO" id="GO:0016042">
    <property type="term" value="P:lipid catabolic process"/>
    <property type="evidence" value="ECO:0007669"/>
    <property type="project" value="TreeGrafter"/>
</dbReference>
<dbReference type="InterPro" id="IPR013818">
    <property type="entry name" value="Lipase"/>
</dbReference>
<gene>
    <name evidence="6" type="ORF">AMK59_398</name>
</gene>
<protein>
    <recommendedName>
        <fullName evidence="5">Lipase domain-containing protein</fullName>
    </recommendedName>
</protein>
<dbReference type="PANTHER" id="PTHR11610">
    <property type="entry name" value="LIPASE"/>
    <property type="match status" value="1"/>
</dbReference>
<keyword evidence="3" id="KW-0964">Secreted</keyword>
<feature type="non-terminal residue" evidence="6">
    <location>
        <position position="1"/>
    </location>
</feature>
<feature type="domain" description="Lipase" evidence="5">
    <location>
        <begin position="3"/>
        <end position="151"/>
    </location>
</feature>
<evidence type="ECO:0000256" key="1">
    <source>
        <dbReference type="ARBA" id="ARBA00004613"/>
    </source>
</evidence>
<evidence type="ECO:0000256" key="3">
    <source>
        <dbReference type="ARBA" id="ARBA00022525"/>
    </source>
</evidence>
<organism evidence="6 7">
    <name type="scientific">Oryctes borbonicus</name>
    <dbReference type="NCBI Taxonomy" id="1629725"/>
    <lineage>
        <taxon>Eukaryota</taxon>
        <taxon>Metazoa</taxon>
        <taxon>Ecdysozoa</taxon>
        <taxon>Arthropoda</taxon>
        <taxon>Hexapoda</taxon>
        <taxon>Insecta</taxon>
        <taxon>Pterygota</taxon>
        <taxon>Neoptera</taxon>
        <taxon>Endopterygota</taxon>
        <taxon>Coleoptera</taxon>
        <taxon>Polyphaga</taxon>
        <taxon>Scarabaeiformia</taxon>
        <taxon>Scarabaeidae</taxon>
        <taxon>Dynastinae</taxon>
        <taxon>Oryctes</taxon>
    </lineage>
</organism>
<keyword evidence="7" id="KW-1185">Reference proteome</keyword>
<sequence>FNLKLGRITGLDPAEPHFAKNQPPVRLDRSAAVYVDVIHTDASGFTSAGFGIIERIGHVDFYPNGGSRQPGCTQSVFEYISLEKSVFNGVKKFLGCNHLRSYELFTETINNRGHHPIGITCPSYKEFQRGNCFNCHKKGTYCLPFGFDSYKMYRSLINKRMLHPNKSLVLYMLTTDASPFSKGHYKITVAVANTEESKRHRGEVGTLWFTAHSTTDGTGPKSSKIQLNDGAYHEPGSTYTFVVAGDAIDKIKSVEAEFQYDTNVMNPLTWRMFSAPRLYISKIQLENLEMNVAITVCPKDNLLLRHTQKLQHSKTKRVYLNCFAKLYQRNIWNKTIKKFL</sequence>
<dbReference type="GO" id="GO:0005615">
    <property type="term" value="C:extracellular space"/>
    <property type="evidence" value="ECO:0007669"/>
    <property type="project" value="TreeGrafter"/>
</dbReference>
<evidence type="ECO:0000256" key="4">
    <source>
        <dbReference type="RuleBase" id="RU004262"/>
    </source>
</evidence>
<dbReference type="Gene3D" id="3.40.50.1820">
    <property type="entry name" value="alpha/beta hydrolase"/>
    <property type="match status" value="1"/>
</dbReference>
<name>A0A0T6BHM5_9SCAR</name>
<comment type="caution">
    <text evidence="6">The sequence shown here is derived from an EMBL/GenBank/DDBJ whole genome shotgun (WGS) entry which is preliminary data.</text>
</comment>
<dbReference type="GO" id="GO:0016298">
    <property type="term" value="F:lipase activity"/>
    <property type="evidence" value="ECO:0007669"/>
    <property type="project" value="InterPro"/>
</dbReference>
<dbReference type="OrthoDB" id="199913at2759"/>
<comment type="subcellular location">
    <subcellularLocation>
        <location evidence="1">Secreted</location>
    </subcellularLocation>
</comment>
<dbReference type="Pfam" id="PF00151">
    <property type="entry name" value="Lipase"/>
    <property type="match status" value="1"/>
</dbReference>
<proteinExistence type="inferred from homology"/>
<accession>A0A0T6BHM5</accession>
<dbReference type="InterPro" id="IPR000734">
    <property type="entry name" value="TAG_lipase"/>
</dbReference>
<comment type="similarity">
    <text evidence="2 4">Belongs to the AB hydrolase superfamily. Lipase family.</text>
</comment>
<dbReference type="EMBL" id="LJIG01000096">
    <property type="protein sequence ID" value="KRT86844.1"/>
    <property type="molecule type" value="Genomic_DNA"/>
</dbReference>
<dbReference type="Gene3D" id="2.60.60.20">
    <property type="entry name" value="PLAT/LH2 domain"/>
    <property type="match status" value="1"/>
</dbReference>
<dbReference type="Proteomes" id="UP000051574">
    <property type="component" value="Unassembled WGS sequence"/>
</dbReference>
<reference evidence="6 7" key="1">
    <citation type="submission" date="2015-09" db="EMBL/GenBank/DDBJ databases">
        <title>Draft genome of the scarab beetle Oryctes borbonicus.</title>
        <authorList>
            <person name="Meyer J.M."/>
            <person name="Markov G.V."/>
            <person name="Baskaran P."/>
            <person name="Herrmann M."/>
            <person name="Sommer R.J."/>
            <person name="Roedelsperger C."/>
        </authorList>
    </citation>
    <scope>NUCLEOTIDE SEQUENCE [LARGE SCALE GENOMIC DNA]</scope>
    <source>
        <strain evidence="6">OB123</strain>
        <tissue evidence="6">Whole animal</tissue>
    </source>
</reference>
<evidence type="ECO:0000259" key="5">
    <source>
        <dbReference type="Pfam" id="PF00151"/>
    </source>
</evidence>
<dbReference type="SUPFAM" id="SSF53474">
    <property type="entry name" value="alpha/beta-Hydrolases"/>
    <property type="match status" value="1"/>
</dbReference>
<dbReference type="AlphaFoldDB" id="A0A0T6BHM5"/>
<evidence type="ECO:0000313" key="7">
    <source>
        <dbReference type="Proteomes" id="UP000051574"/>
    </source>
</evidence>
<evidence type="ECO:0000256" key="2">
    <source>
        <dbReference type="ARBA" id="ARBA00010701"/>
    </source>
</evidence>
<dbReference type="InterPro" id="IPR029058">
    <property type="entry name" value="AB_hydrolase_fold"/>
</dbReference>